<dbReference type="EMBL" id="PZQS01000014">
    <property type="protein sequence ID" value="PVD18330.1"/>
    <property type="molecule type" value="Genomic_DNA"/>
</dbReference>
<reference evidence="2 3" key="1">
    <citation type="submission" date="2018-04" db="EMBL/GenBank/DDBJ databases">
        <title>The genome of golden apple snail Pomacea canaliculata provides insight into stress tolerance and invasive adaptation.</title>
        <authorList>
            <person name="Liu C."/>
            <person name="Liu B."/>
            <person name="Ren Y."/>
            <person name="Zhang Y."/>
            <person name="Wang H."/>
            <person name="Li S."/>
            <person name="Jiang F."/>
            <person name="Yin L."/>
            <person name="Zhang G."/>
            <person name="Qian W."/>
            <person name="Fan W."/>
        </authorList>
    </citation>
    <scope>NUCLEOTIDE SEQUENCE [LARGE SCALE GENOMIC DNA]</scope>
    <source>
        <strain evidence="2">SZHN2017</strain>
        <tissue evidence="2">Muscle</tissue>
    </source>
</reference>
<evidence type="ECO:0000313" key="3">
    <source>
        <dbReference type="Proteomes" id="UP000245119"/>
    </source>
</evidence>
<feature type="region of interest" description="Disordered" evidence="1">
    <location>
        <begin position="1"/>
        <end position="54"/>
    </location>
</feature>
<evidence type="ECO:0000313" key="2">
    <source>
        <dbReference type="EMBL" id="PVD18330.1"/>
    </source>
</evidence>
<name>A0A2T7NAX5_POMCA</name>
<organism evidence="2 3">
    <name type="scientific">Pomacea canaliculata</name>
    <name type="common">Golden apple snail</name>
    <dbReference type="NCBI Taxonomy" id="400727"/>
    <lineage>
        <taxon>Eukaryota</taxon>
        <taxon>Metazoa</taxon>
        <taxon>Spiralia</taxon>
        <taxon>Lophotrochozoa</taxon>
        <taxon>Mollusca</taxon>
        <taxon>Gastropoda</taxon>
        <taxon>Caenogastropoda</taxon>
        <taxon>Architaenioglossa</taxon>
        <taxon>Ampullarioidea</taxon>
        <taxon>Ampullariidae</taxon>
        <taxon>Pomacea</taxon>
    </lineage>
</organism>
<comment type="caution">
    <text evidence="2">The sequence shown here is derived from an EMBL/GenBank/DDBJ whole genome shotgun (WGS) entry which is preliminary data.</text>
</comment>
<feature type="compositionally biased region" description="Basic and acidic residues" evidence="1">
    <location>
        <begin position="1"/>
        <end position="12"/>
    </location>
</feature>
<proteinExistence type="predicted"/>
<evidence type="ECO:0000256" key="1">
    <source>
        <dbReference type="SAM" id="MobiDB-lite"/>
    </source>
</evidence>
<sequence>MAKRRGGPEFKKKKEGKKGIKTLGGVIERPRKSGADSSAGQAERGQNKPREATGFLRAGQALHVDAGLPETPAYCRPEHEAFRVGSRAPAL</sequence>
<accession>A0A2T7NAX5</accession>
<gene>
    <name evidence="2" type="ORF">C0Q70_20879</name>
</gene>
<dbReference type="AlphaFoldDB" id="A0A2T7NAX5"/>
<keyword evidence="3" id="KW-1185">Reference proteome</keyword>
<dbReference type="Proteomes" id="UP000245119">
    <property type="component" value="Linkage Group LG14"/>
</dbReference>
<protein>
    <submittedName>
        <fullName evidence="2">Uncharacterized protein</fullName>
    </submittedName>
</protein>